<evidence type="ECO:0000256" key="1">
    <source>
        <dbReference type="SAM" id="MobiDB-lite"/>
    </source>
</evidence>
<dbReference type="Ensembl" id="ENSECRT00000017779.1">
    <property type="protein sequence ID" value="ENSECRP00000017437.1"/>
    <property type="gene ID" value="ENSECRG00000011598.1"/>
</dbReference>
<dbReference type="GeneTree" id="ENSGT00940000154323"/>
<dbReference type="Proteomes" id="UP000694620">
    <property type="component" value="Chromosome 12"/>
</dbReference>
<organism evidence="3 4">
    <name type="scientific">Erpetoichthys calabaricus</name>
    <name type="common">Rope fish</name>
    <name type="synonym">Calamoichthys calabaricus</name>
    <dbReference type="NCBI Taxonomy" id="27687"/>
    <lineage>
        <taxon>Eukaryota</taxon>
        <taxon>Metazoa</taxon>
        <taxon>Chordata</taxon>
        <taxon>Craniata</taxon>
        <taxon>Vertebrata</taxon>
        <taxon>Euteleostomi</taxon>
        <taxon>Actinopterygii</taxon>
        <taxon>Polypteriformes</taxon>
        <taxon>Polypteridae</taxon>
        <taxon>Erpetoichthys</taxon>
    </lineage>
</organism>
<sequence length="297" mass="33616">MLCGIVTLLLFWVQVADSPHVGVHSFTLLCDSLSVVFCAFLSLALWCVICNVIDKMHCSFWYKIMAASQSSETTGTGLDLTGGISASCLTEWAMSPLSYTVAFLTLLLPLSYPRVLAKLFHLQPSNPRDGILLDLYVYNVLFCRDHHFNKEQTSVCALLCVSETPLGNVSQCFELLRELVLCHSVRRPPFSVDLFDMHQVRLVSEYVVNTYFRHFKLYKYAFTAQVSPPTVRCVVTTSPKAELQQFIQSQLDVEVAKLRENMEEKLKLSAEMLNSKLAQLEDNGKQKEKNQKSARKK</sequence>
<reference evidence="3" key="1">
    <citation type="submission" date="2021-06" db="EMBL/GenBank/DDBJ databases">
        <authorList>
            <consortium name="Wellcome Sanger Institute Data Sharing"/>
        </authorList>
    </citation>
    <scope>NUCLEOTIDE SEQUENCE [LARGE SCALE GENOMIC DNA]</scope>
</reference>
<dbReference type="Pfam" id="PF14769">
    <property type="entry name" value="CLAMP"/>
    <property type="match status" value="1"/>
</dbReference>
<protein>
    <submittedName>
        <fullName evidence="3">Cilia and flagella associated protein 119</fullName>
    </submittedName>
</protein>
<proteinExistence type="predicted"/>
<feature type="signal peptide" evidence="2">
    <location>
        <begin position="1"/>
        <end position="18"/>
    </location>
</feature>
<feature type="chain" id="PRO_5034795565" evidence="2">
    <location>
        <begin position="19"/>
        <end position="297"/>
    </location>
</feature>
<accession>A0A8C4SJJ1</accession>
<evidence type="ECO:0000313" key="3">
    <source>
        <dbReference type="Ensembl" id="ENSECRP00000017437.1"/>
    </source>
</evidence>
<reference evidence="3" key="2">
    <citation type="submission" date="2025-08" db="UniProtKB">
        <authorList>
            <consortium name="Ensembl"/>
        </authorList>
    </citation>
    <scope>IDENTIFICATION</scope>
</reference>
<keyword evidence="2" id="KW-0732">Signal</keyword>
<feature type="compositionally biased region" description="Basic and acidic residues" evidence="1">
    <location>
        <begin position="282"/>
        <end position="291"/>
    </location>
</feature>
<evidence type="ECO:0000313" key="4">
    <source>
        <dbReference type="Proteomes" id="UP000694620"/>
    </source>
</evidence>
<reference evidence="3" key="3">
    <citation type="submission" date="2025-09" db="UniProtKB">
        <authorList>
            <consortium name="Ensembl"/>
        </authorList>
    </citation>
    <scope>IDENTIFICATION</scope>
</reference>
<dbReference type="PANTHER" id="PTHR28457:SF1">
    <property type="entry name" value="CILIA- AND FLAGELLA-ASSOCIATED PROTEIN 119"/>
    <property type="match status" value="1"/>
</dbReference>
<evidence type="ECO:0000256" key="2">
    <source>
        <dbReference type="SAM" id="SignalP"/>
    </source>
</evidence>
<dbReference type="InterPro" id="IPR032727">
    <property type="entry name" value="CLAMP"/>
</dbReference>
<keyword evidence="4" id="KW-1185">Reference proteome</keyword>
<dbReference type="PANTHER" id="PTHR28457">
    <property type="entry name" value="COILED-COIL DOMAIN-CONTAINING PROTEIN 189"/>
    <property type="match status" value="1"/>
</dbReference>
<name>A0A8C4SJJ1_ERPCA</name>
<feature type="region of interest" description="Disordered" evidence="1">
    <location>
        <begin position="278"/>
        <end position="297"/>
    </location>
</feature>
<dbReference type="AlphaFoldDB" id="A0A8C4SJJ1"/>